<dbReference type="NCBIfam" id="TIGR01131">
    <property type="entry name" value="ATP_synt_6_or_A"/>
    <property type="match status" value="1"/>
</dbReference>
<organism evidence="13 14">
    <name type="scientific">Candidatus Berkelbacteria bacterium RIFCSPHIGHO2_12_FULL_36_9</name>
    <dbReference type="NCBI Taxonomy" id="1797469"/>
    <lineage>
        <taxon>Bacteria</taxon>
        <taxon>Candidatus Berkelbacteria</taxon>
    </lineage>
</organism>
<evidence type="ECO:0000256" key="1">
    <source>
        <dbReference type="ARBA" id="ARBA00004141"/>
    </source>
</evidence>
<feature type="transmembrane region" description="Helical" evidence="11">
    <location>
        <begin position="239"/>
        <end position="260"/>
    </location>
</feature>
<dbReference type="Proteomes" id="UP000176451">
    <property type="component" value="Unassembled WGS sequence"/>
</dbReference>
<dbReference type="AlphaFoldDB" id="A0A1F5EHL3"/>
<dbReference type="Pfam" id="PF00119">
    <property type="entry name" value="ATP-synt_A"/>
    <property type="match status" value="1"/>
</dbReference>
<gene>
    <name evidence="11" type="primary">atpB</name>
    <name evidence="13" type="ORF">A3F08_01945</name>
</gene>
<dbReference type="HAMAP" id="MF_01393">
    <property type="entry name" value="ATP_synth_a_bact"/>
    <property type="match status" value="1"/>
</dbReference>
<dbReference type="GO" id="GO:0005886">
    <property type="term" value="C:plasma membrane"/>
    <property type="evidence" value="ECO:0007669"/>
    <property type="project" value="UniProtKB-SubCell"/>
</dbReference>
<dbReference type="GO" id="GO:0046933">
    <property type="term" value="F:proton-transporting ATP synthase activity, rotational mechanism"/>
    <property type="evidence" value="ECO:0007669"/>
    <property type="project" value="UniProtKB-UniRule"/>
</dbReference>
<feature type="transmembrane region" description="Helical" evidence="11">
    <location>
        <begin position="151"/>
        <end position="172"/>
    </location>
</feature>
<dbReference type="InterPro" id="IPR035908">
    <property type="entry name" value="F0_ATP_A_sf"/>
</dbReference>
<dbReference type="PANTHER" id="PTHR42823">
    <property type="entry name" value="ATP SYNTHASE SUBUNIT A, CHLOROPLASTIC"/>
    <property type="match status" value="1"/>
</dbReference>
<evidence type="ECO:0000256" key="8">
    <source>
        <dbReference type="ARBA" id="ARBA00023065"/>
    </source>
</evidence>
<keyword evidence="9 11" id="KW-0472">Membrane</keyword>
<dbReference type="InterPro" id="IPR023011">
    <property type="entry name" value="ATP_synth_F0_asu_AS"/>
</dbReference>
<evidence type="ECO:0000256" key="11">
    <source>
        <dbReference type="HAMAP-Rule" id="MF_01393"/>
    </source>
</evidence>
<dbReference type="SUPFAM" id="SSF81336">
    <property type="entry name" value="F1F0 ATP synthase subunit A"/>
    <property type="match status" value="1"/>
</dbReference>
<dbReference type="GO" id="GO:0045259">
    <property type="term" value="C:proton-transporting ATP synthase complex"/>
    <property type="evidence" value="ECO:0007669"/>
    <property type="project" value="UniProtKB-KW"/>
</dbReference>
<sequence length="268" mass="30000">MCVYFVFKSVLICVSTKGCMEHISLASQVIFHLGPFPITNSIIATWLVILVLVMIGLVATEKVNIIPKGIQNMMEFVLESLLNLIDSITHDRVKSRAFFPWIATFFLFILTANWMELIPGFNAIGLEKLERGEEVFVPFLRSANTDLNTTLALAVVSIIAIQIFGIMALGFVKYSKKFINFSGPVEFFVGILEIISELAKIISFAFRLFGNIFAGEVLLVVIAYLVPYVLPVPFYGMELFIGFIQALVFSMLTLVFMTMATMSHDEAH</sequence>
<comment type="subcellular location">
    <subcellularLocation>
        <location evidence="11 12">Cell membrane</location>
        <topology evidence="11 12">Multi-pass membrane protein</topology>
    </subcellularLocation>
    <subcellularLocation>
        <location evidence="1">Membrane</location>
        <topology evidence="1">Multi-pass membrane protein</topology>
    </subcellularLocation>
</comment>
<keyword evidence="5 11" id="KW-0812">Transmembrane</keyword>
<evidence type="ECO:0000256" key="2">
    <source>
        <dbReference type="ARBA" id="ARBA00006810"/>
    </source>
</evidence>
<reference evidence="13 14" key="1">
    <citation type="journal article" date="2016" name="Nat. Commun.">
        <title>Thousands of microbial genomes shed light on interconnected biogeochemical processes in an aquifer system.</title>
        <authorList>
            <person name="Anantharaman K."/>
            <person name="Brown C.T."/>
            <person name="Hug L.A."/>
            <person name="Sharon I."/>
            <person name="Castelle C.J."/>
            <person name="Probst A.J."/>
            <person name="Thomas B.C."/>
            <person name="Singh A."/>
            <person name="Wilkins M.J."/>
            <person name="Karaoz U."/>
            <person name="Brodie E.L."/>
            <person name="Williams K.H."/>
            <person name="Hubbard S.S."/>
            <person name="Banfield J.F."/>
        </authorList>
    </citation>
    <scope>NUCLEOTIDE SEQUENCE [LARGE SCALE GENOMIC DNA]</scope>
</reference>
<dbReference type="PANTHER" id="PTHR42823:SF3">
    <property type="entry name" value="ATP SYNTHASE SUBUNIT A, CHLOROPLASTIC"/>
    <property type="match status" value="1"/>
</dbReference>
<comment type="similarity">
    <text evidence="2 11 12">Belongs to the ATPase A chain family.</text>
</comment>
<dbReference type="STRING" id="1797469.A3F08_01945"/>
<dbReference type="InterPro" id="IPR045082">
    <property type="entry name" value="ATP_syn_F0_a_bact/chloroplast"/>
</dbReference>
<proteinExistence type="inferred from homology"/>
<keyword evidence="6 11" id="KW-0375">Hydrogen ion transport</keyword>
<dbReference type="CDD" id="cd00310">
    <property type="entry name" value="ATP-synt_Fo_a_6"/>
    <property type="match status" value="1"/>
</dbReference>
<evidence type="ECO:0000256" key="12">
    <source>
        <dbReference type="RuleBase" id="RU000483"/>
    </source>
</evidence>
<dbReference type="Gene3D" id="1.20.120.220">
    <property type="entry name" value="ATP synthase, F0 complex, subunit A"/>
    <property type="match status" value="1"/>
</dbReference>
<feature type="transmembrane region" description="Helical" evidence="11">
    <location>
        <begin position="208"/>
        <end position="227"/>
    </location>
</feature>
<accession>A0A1F5EHL3</accession>
<dbReference type="EMBL" id="MEZV01000028">
    <property type="protein sequence ID" value="OGD66686.1"/>
    <property type="molecule type" value="Genomic_DNA"/>
</dbReference>
<feature type="transmembrane region" description="Helical" evidence="11">
    <location>
        <begin position="38"/>
        <end position="59"/>
    </location>
</feature>
<keyword evidence="7 11" id="KW-1133">Transmembrane helix</keyword>
<evidence type="ECO:0000256" key="5">
    <source>
        <dbReference type="ARBA" id="ARBA00022692"/>
    </source>
</evidence>
<dbReference type="GO" id="GO:0042777">
    <property type="term" value="P:proton motive force-driven plasma membrane ATP synthesis"/>
    <property type="evidence" value="ECO:0007669"/>
    <property type="project" value="TreeGrafter"/>
</dbReference>
<evidence type="ECO:0000256" key="6">
    <source>
        <dbReference type="ARBA" id="ARBA00022781"/>
    </source>
</evidence>
<evidence type="ECO:0000256" key="7">
    <source>
        <dbReference type="ARBA" id="ARBA00022989"/>
    </source>
</evidence>
<keyword evidence="10 11" id="KW-0066">ATP synthesis</keyword>
<keyword evidence="11" id="KW-1003">Cell membrane</keyword>
<keyword evidence="3 11" id="KW-0813">Transport</keyword>
<dbReference type="PROSITE" id="PS00449">
    <property type="entry name" value="ATPASE_A"/>
    <property type="match status" value="1"/>
</dbReference>
<evidence type="ECO:0000256" key="4">
    <source>
        <dbReference type="ARBA" id="ARBA00022547"/>
    </source>
</evidence>
<evidence type="ECO:0000313" key="14">
    <source>
        <dbReference type="Proteomes" id="UP000176451"/>
    </source>
</evidence>
<evidence type="ECO:0000256" key="3">
    <source>
        <dbReference type="ARBA" id="ARBA00022448"/>
    </source>
</evidence>
<evidence type="ECO:0000256" key="10">
    <source>
        <dbReference type="ARBA" id="ARBA00023310"/>
    </source>
</evidence>
<dbReference type="InterPro" id="IPR000568">
    <property type="entry name" value="ATP_synth_F0_asu"/>
</dbReference>
<keyword evidence="8 11" id="KW-0406">Ion transport</keyword>
<evidence type="ECO:0000256" key="9">
    <source>
        <dbReference type="ARBA" id="ARBA00023136"/>
    </source>
</evidence>
<comment type="caution">
    <text evidence="13">The sequence shown here is derived from an EMBL/GenBank/DDBJ whole genome shotgun (WGS) entry which is preliminary data.</text>
</comment>
<comment type="function">
    <text evidence="11 12">Key component of the proton channel; it plays a direct role in the translocation of protons across the membrane.</text>
</comment>
<keyword evidence="4 11" id="KW-0138">CF(0)</keyword>
<protein>
    <recommendedName>
        <fullName evidence="11 12">ATP synthase subunit a</fullName>
    </recommendedName>
    <alternativeName>
        <fullName evidence="11">ATP synthase F0 sector subunit a</fullName>
    </alternativeName>
    <alternativeName>
        <fullName evidence="11">F-ATPase subunit 6</fullName>
    </alternativeName>
</protein>
<dbReference type="PRINTS" id="PR00123">
    <property type="entry name" value="ATPASEA"/>
</dbReference>
<evidence type="ECO:0000313" key="13">
    <source>
        <dbReference type="EMBL" id="OGD66686.1"/>
    </source>
</evidence>
<feature type="transmembrane region" description="Helical" evidence="11">
    <location>
        <begin position="97"/>
        <end position="115"/>
    </location>
</feature>
<name>A0A1F5EHL3_9BACT</name>